<dbReference type="EMBL" id="METM01000008">
    <property type="protein sequence ID" value="OGB90488.1"/>
    <property type="molecule type" value="Genomic_DNA"/>
</dbReference>
<protein>
    <recommendedName>
        <fullName evidence="3">Nitrous oxide-stimulated promoter</fullName>
    </recommendedName>
</protein>
<dbReference type="NCBIfam" id="NF007714">
    <property type="entry name" value="PRK10410.1-2"/>
    <property type="match status" value="1"/>
</dbReference>
<sequence>MTKTVDNKEQEAATLASFIEIYCRENHKTPSLCAECADLLYYAKKRLDACPYDPKPKCKNCQTHCYAPANRVKIKAVMKFSGMFMVRRGRLDWLFKYFLSGKK</sequence>
<dbReference type="Proteomes" id="UP000178724">
    <property type="component" value="Unassembled WGS sequence"/>
</dbReference>
<reference evidence="1 2" key="1">
    <citation type="journal article" date="2016" name="Nat. Commun.">
        <title>Thousands of microbial genomes shed light on interconnected biogeochemical processes in an aquifer system.</title>
        <authorList>
            <person name="Anantharaman K."/>
            <person name="Brown C.T."/>
            <person name="Hug L.A."/>
            <person name="Sharon I."/>
            <person name="Castelle C.J."/>
            <person name="Probst A.J."/>
            <person name="Thomas B.C."/>
            <person name="Singh A."/>
            <person name="Wilkins M.J."/>
            <person name="Karaoz U."/>
            <person name="Brodie E.L."/>
            <person name="Williams K.H."/>
            <person name="Hubbard S.S."/>
            <person name="Banfield J.F."/>
        </authorList>
    </citation>
    <scope>NUCLEOTIDE SEQUENCE [LARGE SCALE GENOMIC DNA]</scope>
</reference>
<evidence type="ECO:0000313" key="1">
    <source>
        <dbReference type="EMBL" id="OGB90488.1"/>
    </source>
</evidence>
<comment type="caution">
    <text evidence="1">The sequence shown here is derived from an EMBL/GenBank/DDBJ whole genome shotgun (WGS) entry which is preliminary data.</text>
</comment>
<evidence type="ECO:0000313" key="2">
    <source>
        <dbReference type="Proteomes" id="UP000178724"/>
    </source>
</evidence>
<dbReference type="AlphaFoldDB" id="A0A1F4Q3G4"/>
<proteinExistence type="predicted"/>
<accession>A0A1F4Q3G4</accession>
<dbReference type="InterPro" id="IPR020483">
    <property type="entry name" value="Uncharacterised_YgbA"/>
</dbReference>
<gene>
    <name evidence="1" type="ORF">A2625_00880</name>
</gene>
<organism evidence="1 2">
    <name type="scientific">candidate division WOR-1 bacterium RIFCSPHIGHO2_01_FULL_53_15</name>
    <dbReference type="NCBI Taxonomy" id="1802564"/>
    <lineage>
        <taxon>Bacteria</taxon>
        <taxon>Bacillati</taxon>
        <taxon>Saganbacteria</taxon>
    </lineage>
</organism>
<dbReference type="Pfam" id="PF11756">
    <property type="entry name" value="YgbA_NO"/>
    <property type="match status" value="1"/>
</dbReference>
<evidence type="ECO:0008006" key="3">
    <source>
        <dbReference type="Google" id="ProtNLM"/>
    </source>
</evidence>
<name>A0A1F4Q3G4_UNCSA</name>